<dbReference type="AlphaFoldDB" id="A0A9J6PEB6"/>
<keyword evidence="2" id="KW-1185">Reference proteome</keyword>
<organism evidence="1 2">
    <name type="scientific">Oceanirhabdus seepicola</name>
    <dbReference type="NCBI Taxonomy" id="2828781"/>
    <lineage>
        <taxon>Bacteria</taxon>
        <taxon>Bacillati</taxon>
        <taxon>Bacillota</taxon>
        <taxon>Clostridia</taxon>
        <taxon>Eubacteriales</taxon>
        <taxon>Clostridiaceae</taxon>
        <taxon>Oceanirhabdus</taxon>
    </lineage>
</organism>
<dbReference type="Proteomes" id="UP001056429">
    <property type="component" value="Unassembled WGS sequence"/>
</dbReference>
<proteinExistence type="predicted"/>
<dbReference type="InterPro" id="IPR009711">
    <property type="entry name" value="UPF0473"/>
</dbReference>
<evidence type="ECO:0000313" key="2">
    <source>
        <dbReference type="Proteomes" id="UP001056429"/>
    </source>
</evidence>
<evidence type="ECO:0000313" key="1">
    <source>
        <dbReference type="EMBL" id="MCM1992696.1"/>
    </source>
</evidence>
<dbReference type="RefSeq" id="WP_250861869.1">
    <property type="nucleotide sequence ID" value="NZ_JAGSOJ010000007.1"/>
</dbReference>
<comment type="caution">
    <text evidence="1">The sequence shown here is derived from an EMBL/GenBank/DDBJ whole genome shotgun (WGS) entry which is preliminary data.</text>
</comment>
<dbReference type="Pfam" id="PF06949">
    <property type="entry name" value="DUF1292"/>
    <property type="match status" value="1"/>
</dbReference>
<reference evidence="1" key="1">
    <citation type="journal article" date="2021" name="mSystems">
        <title>Bacteria and Archaea Synergistically Convert Glycine Betaine to Biogenic Methane in the Formosa Cold Seep of the South China Sea.</title>
        <authorList>
            <person name="Li L."/>
            <person name="Zhang W."/>
            <person name="Zhang S."/>
            <person name="Song L."/>
            <person name="Sun Q."/>
            <person name="Zhang H."/>
            <person name="Xiang H."/>
            <person name="Dong X."/>
        </authorList>
    </citation>
    <scope>NUCLEOTIDE SEQUENCE</scope>
    <source>
        <strain evidence="1">ZWT</strain>
    </source>
</reference>
<gene>
    <name evidence="1" type="ORF">KDK92_23515</name>
</gene>
<reference evidence="1" key="2">
    <citation type="submission" date="2021-04" db="EMBL/GenBank/DDBJ databases">
        <authorList>
            <person name="Dong X."/>
        </authorList>
    </citation>
    <scope>NUCLEOTIDE SEQUENCE</scope>
    <source>
        <strain evidence="1">ZWT</strain>
    </source>
</reference>
<sequence>MSTELIIKVTTEEGEKIDLQLIESFVIEGQKYSLLSPVDDDENAYVYKAIDLGENKTEYEVVEDDHIFNMVLDEYEKMFN</sequence>
<dbReference type="EMBL" id="JAGSOJ010000007">
    <property type="protein sequence ID" value="MCM1992696.1"/>
    <property type="molecule type" value="Genomic_DNA"/>
</dbReference>
<protein>
    <submittedName>
        <fullName evidence="1">DUF1292 domain-containing protein</fullName>
    </submittedName>
</protein>
<name>A0A9J6PEB6_9CLOT</name>
<accession>A0A9J6PEB6</accession>